<sequence length="131" mass="14742">MDNKEDVEQLEKLIGQLQGLYAEIGTLAKKNPSDSVNSFKLKFINRVLAMGNEVLGQKYKPFDEFDQFDSDDAPSTSDVTMVIAQYMEEAERFRSDNVVQSKVNGIYGWHYIVSGKSSDIRSGPPTKIGRK</sequence>
<evidence type="ECO:0000313" key="1">
    <source>
        <dbReference type="EMBL" id="RJL07704.1"/>
    </source>
</evidence>
<keyword evidence="2" id="KW-1185">Reference proteome</keyword>
<dbReference type="Proteomes" id="UP000283587">
    <property type="component" value="Unassembled WGS sequence"/>
</dbReference>
<organism evidence="1 2">
    <name type="scientific">Paracoccus siganidrum</name>
    <dbReference type="NCBI Taxonomy" id="1276757"/>
    <lineage>
        <taxon>Bacteria</taxon>
        <taxon>Pseudomonadati</taxon>
        <taxon>Pseudomonadota</taxon>
        <taxon>Alphaproteobacteria</taxon>
        <taxon>Rhodobacterales</taxon>
        <taxon>Paracoccaceae</taxon>
        <taxon>Paracoccus</taxon>
    </lineage>
</organism>
<name>A0A419A3C5_9RHOB</name>
<dbReference type="AlphaFoldDB" id="A0A419A3C5"/>
<proteinExistence type="predicted"/>
<accession>A0A419A3C5</accession>
<dbReference type="OrthoDB" id="8564023at2"/>
<gene>
    <name evidence="1" type="ORF">D3P05_17225</name>
</gene>
<protein>
    <submittedName>
        <fullName evidence="1">Uncharacterized protein</fullName>
    </submittedName>
</protein>
<dbReference type="EMBL" id="QZEW01000085">
    <property type="protein sequence ID" value="RJL07704.1"/>
    <property type="molecule type" value="Genomic_DNA"/>
</dbReference>
<evidence type="ECO:0000313" key="2">
    <source>
        <dbReference type="Proteomes" id="UP000283587"/>
    </source>
</evidence>
<dbReference type="RefSeq" id="WP_119899963.1">
    <property type="nucleotide sequence ID" value="NZ_QNRC01000041.1"/>
</dbReference>
<reference evidence="2" key="1">
    <citation type="submission" date="2018-09" db="EMBL/GenBank/DDBJ databases">
        <title>Paracoccus onubensis nov. sp. a moderate halophilic bacterium isolated from Gruta de las Maravillas (Aracena, Spain).</title>
        <authorList>
            <person name="Jurado V."/>
            <person name="Gutierrez-Patricio S."/>
            <person name="Gonzalez-Pimentel J.L."/>
            <person name="Miller A.Z."/>
            <person name="Laiz L."/>
            <person name="Saiz-Jimenez C."/>
        </authorList>
    </citation>
    <scope>NUCLEOTIDE SEQUENCE [LARGE SCALE GENOMIC DNA]</scope>
    <source>
        <strain evidence="2">DSM 26381</strain>
    </source>
</reference>
<comment type="caution">
    <text evidence="1">The sequence shown here is derived from an EMBL/GenBank/DDBJ whole genome shotgun (WGS) entry which is preliminary data.</text>
</comment>